<evidence type="ECO:0000259" key="1">
    <source>
        <dbReference type="PROSITE" id="PS51664"/>
    </source>
</evidence>
<organism evidence="2 3">
    <name type="scientific">Paenibacillus turicensis</name>
    <dbReference type="NCBI Taxonomy" id="160487"/>
    <lineage>
        <taxon>Bacteria</taxon>
        <taxon>Bacillati</taxon>
        <taxon>Bacillota</taxon>
        <taxon>Bacilli</taxon>
        <taxon>Bacillales</taxon>
        <taxon>Paenibacillaceae</taxon>
        <taxon>Paenibacillus</taxon>
    </lineage>
</organism>
<feature type="domain" description="YcaO" evidence="1">
    <location>
        <begin position="58"/>
        <end position="395"/>
    </location>
</feature>
<dbReference type="EMBL" id="JAGGKG010000009">
    <property type="protein sequence ID" value="MBP1905535.1"/>
    <property type="molecule type" value="Genomic_DNA"/>
</dbReference>
<evidence type="ECO:0000313" key="3">
    <source>
        <dbReference type="Proteomes" id="UP001519272"/>
    </source>
</evidence>
<dbReference type="PANTHER" id="PTHR37809">
    <property type="entry name" value="RIBOSOMAL PROTEIN S12 METHYLTHIOTRANSFERASE ACCESSORY FACTOR YCAO"/>
    <property type="match status" value="1"/>
</dbReference>
<reference evidence="2 3" key="1">
    <citation type="submission" date="2021-03" db="EMBL/GenBank/DDBJ databases">
        <title>Genomic Encyclopedia of Type Strains, Phase IV (KMG-IV): sequencing the most valuable type-strain genomes for metagenomic binning, comparative biology and taxonomic classification.</title>
        <authorList>
            <person name="Goeker M."/>
        </authorList>
    </citation>
    <scope>NUCLEOTIDE SEQUENCE [LARGE SCALE GENOMIC DNA]</scope>
    <source>
        <strain evidence="2 3">DSM 14349</strain>
    </source>
</reference>
<dbReference type="Pfam" id="PF02624">
    <property type="entry name" value="YcaO"/>
    <property type="match status" value="1"/>
</dbReference>
<accession>A0ABS4FSJ4</accession>
<dbReference type="Proteomes" id="UP001519272">
    <property type="component" value="Unassembled WGS sequence"/>
</dbReference>
<name>A0ABS4FSJ4_9BACL</name>
<protein>
    <submittedName>
        <fullName evidence="2">YcaO-like protein with predicted kinase domain</fullName>
    </submittedName>
</protein>
<dbReference type="RefSeq" id="WP_210089168.1">
    <property type="nucleotide sequence ID" value="NZ_JAGGKG010000009.1"/>
</dbReference>
<comment type="caution">
    <text evidence="2">The sequence shown here is derived from an EMBL/GenBank/DDBJ whole genome shotgun (WGS) entry which is preliminary data.</text>
</comment>
<proteinExistence type="predicted"/>
<dbReference type="InterPro" id="IPR003776">
    <property type="entry name" value="YcaO-like_dom"/>
</dbReference>
<sequence>MENFERSVHVEEAIKVAEQFFIKHGVDISLQKKNSKNNLLCTYAVFDKSNKDNVELISSGKGVGKQALASALFEAIEHLLYLDNSIQSSEKAFINQIVNTNTKLLEFYPIYYLHKMQYEKELNVIKYENITKENNYLQYPSFLNCEVNEVDINLVGLKKYRTNSGCATGYSKEEAIIHGINEIVERDSLSTHLRNCFITKSIDTVNVVSPDSLNEKLKGIYYEVQNTLEEEIFLLDVTKYPEFPTYYAFLKKLEFSLPFKGSGTSLFSEYAIERTLLELLQHYHMHNNQNEKEAIITSALFSEYDKYYKAIKCNYDDFNIRYSSFNYNNYFEVLDLENLLQIIIELLSKYNFDVYINQIYSSDNLFCVKVLIPGMDNFQIINNGILAVPNNSWIS</sequence>
<dbReference type="PANTHER" id="PTHR37809:SF1">
    <property type="entry name" value="RIBOSOMAL PROTEIN S12 METHYLTHIOTRANSFERASE ACCESSORY FACTOR YCAO"/>
    <property type="match status" value="1"/>
</dbReference>
<keyword evidence="3" id="KW-1185">Reference proteome</keyword>
<dbReference type="PROSITE" id="PS51664">
    <property type="entry name" value="YCAO"/>
    <property type="match status" value="1"/>
</dbReference>
<evidence type="ECO:0000313" key="2">
    <source>
        <dbReference type="EMBL" id="MBP1905535.1"/>
    </source>
</evidence>
<dbReference type="Gene3D" id="3.30.1330.230">
    <property type="match status" value="1"/>
</dbReference>
<gene>
    <name evidence="2" type="ORF">J2Z32_002165</name>
</gene>